<dbReference type="GO" id="GO:0046872">
    <property type="term" value="F:metal ion binding"/>
    <property type="evidence" value="ECO:0007669"/>
    <property type="project" value="UniProtKB-KW"/>
</dbReference>
<keyword evidence="2" id="KW-0479">Metal-binding</keyword>
<dbReference type="InterPro" id="IPR037518">
    <property type="entry name" value="MPN"/>
</dbReference>
<dbReference type="NCBIfam" id="TIGR00608">
    <property type="entry name" value="radc"/>
    <property type="match status" value="1"/>
</dbReference>
<evidence type="ECO:0000256" key="2">
    <source>
        <dbReference type="ARBA" id="ARBA00022723"/>
    </source>
</evidence>
<dbReference type="Pfam" id="PF04002">
    <property type="entry name" value="RadC"/>
    <property type="match status" value="1"/>
</dbReference>
<dbReference type="SUPFAM" id="SSF47781">
    <property type="entry name" value="RuvA domain 2-like"/>
    <property type="match status" value="1"/>
</dbReference>
<dbReference type="InterPro" id="IPR046778">
    <property type="entry name" value="UPF0758_N"/>
</dbReference>
<dbReference type="GO" id="GO:0006508">
    <property type="term" value="P:proteolysis"/>
    <property type="evidence" value="ECO:0007669"/>
    <property type="project" value="UniProtKB-KW"/>
</dbReference>
<keyword evidence="1" id="KW-0645">Protease</keyword>
<comment type="caution">
    <text evidence="8">The sequence shown here is derived from an EMBL/GenBank/DDBJ whole genome shotgun (WGS) entry which is preliminary data.</text>
</comment>
<sequence length="235" mass="26060">MPCPVVEPEEKSRDHREGHRDRLRQRFLAAGAKGIGSYELLELILFRAIPRRDLKPLAKALIEHFGSIAEVIAASPQRLKKIKGLGDAAIVELKIVAAAAQQLVKGSVADRTVLGSWAAVIDYCRVAMAFVEREEFRILFLDKRNVLIIDEVQGTGTIDHTPVYPREIIKRALELGATALILVHNHPSGDPSPSQADISMTKQIVSLARTMEIEVHDHIIVGRNGYASLRKLKLM</sequence>
<comment type="similarity">
    <text evidence="6">Belongs to the UPF0758 family.</text>
</comment>
<dbReference type="Pfam" id="PF20582">
    <property type="entry name" value="UPF0758_N"/>
    <property type="match status" value="1"/>
</dbReference>
<dbReference type="Proteomes" id="UP001165667">
    <property type="component" value="Unassembled WGS sequence"/>
</dbReference>
<keyword evidence="3" id="KW-0378">Hydrolase</keyword>
<dbReference type="SUPFAM" id="SSF102712">
    <property type="entry name" value="JAB1/MPN domain"/>
    <property type="match status" value="1"/>
</dbReference>
<evidence type="ECO:0000256" key="4">
    <source>
        <dbReference type="ARBA" id="ARBA00022833"/>
    </source>
</evidence>
<organism evidence="8 9">
    <name type="scientific">Lichenifustis flavocetrariae</name>
    <dbReference type="NCBI Taxonomy" id="2949735"/>
    <lineage>
        <taxon>Bacteria</taxon>
        <taxon>Pseudomonadati</taxon>
        <taxon>Pseudomonadota</taxon>
        <taxon>Alphaproteobacteria</taxon>
        <taxon>Hyphomicrobiales</taxon>
        <taxon>Lichenihabitantaceae</taxon>
        <taxon>Lichenifustis</taxon>
    </lineage>
</organism>
<protein>
    <submittedName>
        <fullName evidence="8">DNA repair protein RadC</fullName>
    </submittedName>
</protein>
<dbReference type="NCBIfam" id="NF000642">
    <property type="entry name" value="PRK00024.1"/>
    <property type="match status" value="1"/>
</dbReference>
<dbReference type="InterPro" id="IPR001405">
    <property type="entry name" value="UPF0758"/>
</dbReference>
<evidence type="ECO:0000313" key="9">
    <source>
        <dbReference type="Proteomes" id="UP001165667"/>
    </source>
</evidence>
<dbReference type="Gene3D" id="3.40.140.10">
    <property type="entry name" value="Cytidine Deaminase, domain 2"/>
    <property type="match status" value="1"/>
</dbReference>
<evidence type="ECO:0000256" key="3">
    <source>
        <dbReference type="ARBA" id="ARBA00022801"/>
    </source>
</evidence>
<dbReference type="GO" id="GO:0008237">
    <property type="term" value="F:metallopeptidase activity"/>
    <property type="evidence" value="ECO:0007669"/>
    <property type="project" value="UniProtKB-KW"/>
</dbReference>
<evidence type="ECO:0000259" key="7">
    <source>
        <dbReference type="PROSITE" id="PS50249"/>
    </source>
</evidence>
<dbReference type="PANTHER" id="PTHR30471">
    <property type="entry name" value="DNA REPAIR PROTEIN RADC"/>
    <property type="match status" value="1"/>
</dbReference>
<dbReference type="InterPro" id="IPR010994">
    <property type="entry name" value="RuvA_2-like"/>
</dbReference>
<feature type="domain" description="MPN" evidence="7">
    <location>
        <begin position="113"/>
        <end position="235"/>
    </location>
</feature>
<keyword evidence="5" id="KW-0482">Metalloprotease</keyword>
<dbReference type="PANTHER" id="PTHR30471:SF3">
    <property type="entry name" value="UPF0758 PROTEIN YEES-RELATED"/>
    <property type="match status" value="1"/>
</dbReference>
<dbReference type="AlphaFoldDB" id="A0AA41YY38"/>
<reference evidence="8" key="1">
    <citation type="submission" date="2022-05" db="EMBL/GenBank/DDBJ databases">
        <authorList>
            <person name="Pankratov T."/>
        </authorList>
    </citation>
    <scope>NUCLEOTIDE SEQUENCE</scope>
    <source>
        <strain evidence="8">BP6-180914</strain>
    </source>
</reference>
<proteinExistence type="inferred from homology"/>
<dbReference type="InterPro" id="IPR025657">
    <property type="entry name" value="RadC_JAB"/>
</dbReference>
<accession>A0AA41YY38</accession>
<dbReference type="InterPro" id="IPR020891">
    <property type="entry name" value="UPF0758_CS"/>
</dbReference>
<dbReference type="PROSITE" id="PS50249">
    <property type="entry name" value="MPN"/>
    <property type="match status" value="1"/>
</dbReference>
<keyword evidence="4" id="KW-0862">Zinc</keyword>
<keyword evidence="9" id="KW-1185">Reference proteome</keyword>
<dbReference type="RefSeq" id="WP_282585818.1">
    <property type="nucleotide sequence ID" value="NZ_JAMOIM010000009.1"/>
</dbReference>
<evidence type="ECO:0000256" key="6">
    <source>
        <dbReference type="RuleBase" id="RU003797"/>
    </source>
</evidence>
<dbReference type="PROSITE" id="PS01302">
    <property type="entry name" value="UPF0758"/>
    <property type="match status" value="1"/>
</dbReference>
<dbReference type="CDD" id="cd08071">
    <property type="entry name" value="MPN_DUF2466"/>
    <property type="match status" value="1"/>
</dbReference>
<evidence type="ECO:0000256" key="1">
    <source>
        <dbReference type="ARBA" id="ARBA00022670"/>
    </source>
</evidence>
<evidence type="ECO:0000256" key="5">
    <source>
        <dbReference type="ARBA" id="ARBA00023049"/>
    </source>
</evidence>
<dbReference type="Gene3D" id="1.10.150.20">
    <property type="entry name" value="5' to 3' exonuclease, C-terminal subdomain"/>
    <property type="match status" value="1"/>
</dbReference>
<name>A0AA41YY38_9HYPH</name>
<gene>
    <name evidence="8" type="primary">radC</name>
    <name evidence="8" type="ORF">M8523_15040</name>
</gene>
<dbReference type="EMBL" id="JAMOIM010000009">
    <property type="protein sequence ID" value="MCW6509337.1"/>
    <property type="molecule type" value="Genomic_DNA"/>
</dbReference>
<evidence type="ECO:0000313" key="8">
    <source>
        <dbReference type="EMBL" id="MCW6509337.1"/>
    </source>
</evidence>